<dbReference type="PANTHER" id="PTHR10024:SF378">
    <property type="entry name" value="SYNAPTOTAGMIN BETA, ISOFORM D"/>
    <property type="match status" value="1"/>
</dbReference>
<dbReference type="GO" id="GO:0070382">
    <property type="term" value="C:exocytic vesicle"/>
    <property type="evidence" value="ECO:0007669"/>
    <property type="project" value="TreeGrafter"/>
</dbReference>
<reference evidence="4 5" key="1">
    <citation type="journal article" date="2016" name="Nat. Commun.">
        <title>Extremotolerant tardigrade genome and improved radiotolerance of human cultured cells by tardigrade-unique protein.</title>
        <authorList>
            <person name="Hashimoto T."/>
            <person name="Horikawa D.D."/>
            <person name="Saito Y."/>
            <person name="Kuwahara H."/>
            <person name="Kozuka-Hata H."/>
            <person name="Shin-I T."/>
            <person name="Minakuchi Y."/>
            <person name="Ohishi K."/>
            <person name="Motoyama A."/>
            <person name="Aizu T."/>
            <person name="Enomoto A."/>
            <person name="Kondo K."/>
            <person name="Tanaka S."/>
            <person name="Hara Y."/>
            <person name="Koshikawa S."/>
            <person name="Sagara H."/>
            <person name="Miura T."/>
            <person name="Yokobori S."/>
            <person name="Miyagawa K."/>
            <person name="Suzuki Y."/>
            <person name="Kubo T."/>
            <person name="Oyama M."/>
            <person name="Kohara Y."/>
            <person name="Fujiyama A."/>
            <person name="Arakawa K."/>
            <person name="Katayama T."/>
            <person name="Toyoda A."/>
            <person name="Kunieda T."/>
        </authorList>
    </citation>
    <scope>NUCLEOTIDE SEQUENCE [LARGE SCALE GENOMIC DNA]</scope>
    <source>
        <strain evidence="4 5">YOKOZUNA-1</strain>
    </source>
</reference>
<keyword evidence="2" id="KW-0812">Transmembrane</keyword>
<dbReference type="Proteomes" id="UP000186922">
    <property type="component" value="Unassembled WGS sequence"/>
</dbReference>
<accession>A0A1D1ULE0</accession>
<gene>
    <name evidence="4" type="primary">RvY_00848</name>
    <name evidence="4" type="synonym">RvY_00848.1</name>
    <name evidence="4" type="ORF">RvY_00848-1</name>
</gene>
<dbReference type="GO" id="GO:0005886">
    <property type="term" value="C:plasma membrane"/>
    <property type="evidence" value="ECO:0007669"/>
    <property type="project" value="TreeGrafter"/>
</dbReference>
<dbReference type="InterPro" id="IPR000008">
    <property type="entry name" value="C2_dom"/>
</dbReference>
<dbReference type="GO" id="GO:0005544">
    <property type="term" value="F:calcium-dependent phospholipid binding"/>
    <property type="evidence" value="ECO:0007669"/>
    <property type="project" value="TreeGrafter"/>
</dbReference>
<name>A0A1D1ULE0_RAMVA</name>
<keyword evidence="2" id="KW-0472">Membrane</keyword>
<proteinExistence type="predicted"/>
<dbReference type="SMART" id="SM00239">
    <property type="entry name" value="C2"/>
    <property type="match status" value="2"/>
</dbReference>
<dbReference type="STRING" id="947166.A0A1D1ULE0"/>
<evidence type="ECO:0000259" key="3">
    <source>
        <dbReference type="PROSITE" id="PS50004"/>
    </source>
</evidence>
<feature type="region of interest" description="Disordered" evidence="1">
    <location>
        <begin position="34"/>
        <end position="55"/>
    </location>
</feature>
<keyword evidence="5" id="KW-1185">Reference proteome</keyword>
<dbReference type="GO" id="GO:0000149">
    <property type="term" value="F:SNARE binding"/>
    <property type="evidence" value="ECO:0007669"/>
    <property type="project" value="TreeGrafter"/>
</dbReference>
<dbReference type="GO" id="GO:0017156">
    <property type="term" value="P:calcium-ion regulated exocytosis"/>
    <property type="evidence" value="ECO:0007669"/>
    <property type="project" value="TreeGrafter"/>
</dbReference>
<comment type="caution">
    <text evidence="4">The sequence shown here is derived from an EMBL/GenBank/DDBJ whole genome shotgun (WGS) entry which is preliminary data.</text>
</comment>
<dbReference type="PANTHER" id="PTHR10024">
    <property type="entry name" value="SYNAPTOTAGMIN"/>
    <property type="match status" value="1"/>
</dbReference>
<evidence type="ECO:0000256" key="1">
    <source>
        <dbReference type="SAM" id="MobiDB-lite"/>
    </source>
</evidence>
<dbReference type="GO" id="GO:0001786">
    <property type="term" value="F:phosphatidylserine binding"/>
    <property type="evidence" value="ECO:0007669"/>
    <property type="project" value="TreeGrafter"/>
</dbReference>
<evidence type="ECO:0000313" key="4">
    <source>
        <dbReference type="EMBL" id="GAU88087.1"/>
    </source>
</evidence>
<dbReference type="PROSITE" id="PS50004">
    <property type="entry name" value="C2"/>
    <property type="match status" value="2"/>
</dbReference>
<dbReference type="AlphaFoldDB" id="A0A1D1ULE0"/>
<dbReference type="InterPro" id="IPR035892">
    <property type="entry name" value="C2_domain_sf"/>
</dbReference>
<feature type="transmembrane region" description="Helical" evidence="2">
    <location>
        <begin position="6"/>
        <end position="26"/>
    </location>
</feature>
<feature type="domain" description="C2" evidence="3">
    <location>
        <begin position="134"/>
        <end position="275"/>
    </location>
</feature>
<dbReference type="GO" id="GO:0030276">
    <property type="term" value="F:clathrin binding"/>
    <property type="evidence" value="ECO:0007669"/>
    <property type="project" value="TreeGrafter"/>
</dbReference>
<dbReference type="EMBL" id="BDGG01000001">
    <property type="protein sequence ID" value="GAU88087.1"/>
    <property type="molecule type" value="Genomic_DNA"/>
</dbReference>
<organism evidence="4 5">
    <name type="scientific">Ramazzottius varieornatus</name>
    <name type="common">Water bear</name>
    <name type="synonym">Tardigrade</name>
    <dbReference type="NCBI Taxonomy" id="947166"/>
    <lineage>
        <taxon>Eukaryota</taxon>
        <taxon>Metazoa</taxon>
        <taxon>Ecdysozoa</taxon>
        <taxon>Tardigrada</taxon>
        <taxon>Eutardigrada</taxon>
        <taxon>Parachela</taxon>
        <taxon>Hypsibioidea</taxon>
        <taxon>Ramazzottiidae</taxon>
        <taxon>Ramazzottius</taxon>
    </lineage>
</organism>
<keyword evidence="2" id="KW-1133">Transmembrane helix</keyword>
<feature type="domain" description="C2" evidence="3">
    <location>
        <begin position="295"/>
        <end position="427"/>
    </location>
</feature>
<dbReference type="SUPFAM" id="SSF49562">
    <property type="entry name" value="C2 domain (Calcium/lipid-binding domain, CaLB)"/>
    <property type="match status" value="2"/>
</dbReference>
<dbReference type="GO" id="GO:0005509">
    <property type="term" value="F:calcium ion binding"/>
    <property type="evidence" value="ECO:0007669"/>
    <property type="project" value="TreeGrafter"/>
</dbReference>
<dbReference type="Pfam" id="PF00168">
    <property type="entry name" value="C2"/>
    <property type="match status" value="2"/>
</dbReference>
<evidence type="ECO:0000313" key="5">
    <source>
        <dbReference type="Proteomes" id="UP000186922"/>
    </source>
</evidence>
<dbReference type="OrthoDB" id="67700at2759"/>
<sequence length="461" mass="51384">MGTGAIVGAAVGCGCALACVLVFIIIRHRSKRKQNENDARPRVGRSPTTTSSSAWGVTGQTLATSVSKTGLLLPRGSPIQPDAPSFSGVSCESPYPCQRLFPFDYERKLSSYSSCTGYSAYSSDTCKTNDSSASSPQIRISLQYRLYYDLDNGDLILHVLQAHFTPVWQAGIDGLTQSSPERQKPLPYRDTYVTFTLRAPGRERRCGQTKISHTDNSQTVNYDEVFALPVNHEALLEQRLHFDIFCYNSYSRPQILGSADTLVDTDVLDGTERWIDLATKSASPTSENLREINDGSARSEILIFLSFHIAREELTVDILKAKNVTGLFPVRSQSETSTEVYVKTCLIINEQKIKRRTNAQYLHRATNATAVWNESLSYPVKYAQLEQCVLLLYVVEHRKDTQREKTVGKCVIGPFGGASTDGYLQWQQQGSASVIRSNAMWHTVVRYSTDKKAQKEKLDSE</sequence>
<protein>
    <recommendedName>
        <fullName evidence="3">C2 domain-containing protein</fullName>
    </recommendedName>
</protein>
<dbReference type="Gene3D" id="2.60.40.150">
    <property type="entry name" value="C2 domain"/>
    <property type="match status" value="2"/>
</dbReference>
<evidence type="ECO:0000256" key="2">
    <source>
        <dbReference type="SAM" id="Phobius"/>
    </source>
</evidence>
<feature type="compositionally biased region" description="Polar residues" evidence="1">
    <location>
        <begin position="46"/>
        <end position="55"/>
    </location>
</feature>